<reference evidence="6 7" key="1">
    <citation type="submission" date="2020-09" db="EMBL/GenBank/DDBJ databases">
        <title>Marinomonas sp. nov., isolated from the cysticercosis algae of Qingdao, China.</title>
        <authorList>
            <person name="Sun X."/>
        </authorList>
    </citation>
    <scope>NUCLEOTIDE SEQUENCE [LARGE SCALE GENOMIC DNA]</scope>
    <source>
        <strain evidence="6 7">SM2066</strain>
    </source>
</reference>
<dbReference type="SUPFAM" id="SSF48498">
    <property type="entry name" value="Tetracyclin repressor-like, C-terminal domain"/>
    <property type="match status" value="1"/>
</dbReference>
<organism evidence="6 7">
    <name type="scientific">Marinomonas colpomeniae</name>
    <dbReference type="NCBI Taxonomy" id="2774408"/>
    <lineage>
        <taxon>Bacteria</taxon>
        <taxon>Pseudomonadati</taxon>
        <taxon>Pseudomonadota</taxon>
        <taxon>Gammaproteobacteria</taxon>
        <taxon>Oceanospirillales</taxon>
        <taxon>Oceanospirillaceae</taxon>
        <taxon>Marinomonas</taxon>
    </lineage>
</organism>
<dbReference type="Proteomes" id="UP000604161">
    <property type="component" value="Unassembled WGS sequence"/>
</dbReference>
<comment type="caution">
    <text evidence="6">The sequence shown here is derived from an EMBL/GenBank/DDBJ whole genome shotgun (WGS) entry which is preliminary data.</text>
</comment>
<dbReference type="Gene3D" id="1.10.357.10">
    <property type="entry name" value="Tetracycline Repressor, domain 2"/>
    <property type="match status" value="1"/>
</dbReference>
<dbReference type="RefSeq" id="WP_191594727.1">
    <property type="nucleotide sequence ID" value="NZ_JACYFC010000003.1"/>
</dbReference>
<accession>A0ABR8P0D6</accession>
<evidence type="ECO:0000256" key="4">
    <source>
        <dbReference type="PROSITE-ProRule" id="PRU00335"/>
    </source>
</evidence>
<dbReference type="SUPFAM" id="SSF46689">
    <property type="entry name" value="Homeodomain-like"/>
    <property type="match status" value="1"/>
</dbReference>
<dbReference type="PANTHER" id="PTHR47506">
    <property type="entry name" value="TRANSCRIPTIONAL REGULATORY PROTEIN"/>
    <property type="match status" value="1"/>
</dbReference>
<keyword evidence="7" id="KW-1185">Reference proteome</keyword>
<dbReference type="InterPro" id="IPR001647">
    <property type="entry name" value="HTH_TetR"/>
</dbReference>
<protein>
    <submittedName>
        <fullName evidence="6">TetR/AcrR family transcriptional regulator</fullName>
    </submittedName>
</protein>
<evidence type="ECO:0000259" key="5">
    <source>
        <dbReference type="PROSITE" id="PS50977"/>
    </source>
</evidence>
<dbReference type="InterPro" id="IPR009057">
    <property type="entry name" value="Homeodomain-like_sf"/>
</dbReference>
<evidence type="ECO:0000256" key="3">
    <source>
        <dbReference type="ARBA" id="ARBA00023163"/>
    </source>
</evidence>
<sequence length="190" mass="21701">MARVRFDKEKVLESATNAFWHLGYTATSMQTLVELTGLKPGSIYLAFGNKEGLFKESLDYYAQQSLDNLEATLDKYQSAEEALPHILMTFVEESCQSEYCSCFLVKSQLELSEQQTELKDHVSQRLRKVESLYFASFLKNNTENVAKAKAASIMLHIFGVRVYGYHSHSKDQLIDALHLGLPWLSWPINH</sequence>
<keyword evidence="3" id="KW-0804">Transcription</keyword>
<dbReference type="EMBL" id="JACYFC010000003">
    <property type="protein sequence ID" value="MBD5771340.1"/>
    <property type="molecule type" value="Genomic_DNA"/>
</dbReference>
<keyword evidence="2 4" id="KW-0238">DNA-binding</keyword>
<dbReference type="Pfam" id="PF00440">
    <property type="entry name" value="TetR_N"/>
    <property type="match status" value="1"/>
</dbReference>
<name>A0ABR8P0D6_9GAMM</name>
<dbReference type="PANTHER" id="PTHR47506:SF10">
    <property type="entry name" value="TRANSCRIPTIONAL REGULATORY PROTEIN"/>
    <property type="match status" value="1"/>
</dbReference>
<evidence type="ECO:0000313" key="6">
    <source>
        <dbReference type="EMBL" id="MBD5771340.1"/>
    </source>
</evidence>
<dbReference type="InterPro" id="IPR036271">
    <property type="entry name" value="Tet_transcr_reg_TetR-rel_C_sf"/>
</dbReference>
<gene>
    <name evidence="6" type="ORF">IF202_09790</name>
</gene>
<evidence type="ECO:0000313" key="7">
    <source>
        <dbReference type="Proteomes" id="UP000604161"/>
    </source>
</evidence>
<feature type="DNA-binding region" description="H-T-H motif" evidence="4">
    <location>
        <begin position="28"/>
        <end position="47"/>
    </location>
</feature>
<evidence type="ECO:0000256" key="1">
    <source>
        <dbReference type="ARBA" id="ARBA00023015"/>
    </source>
</evidence>
<evidence type="ECO:0000256" key="2">
    <source>
        <dbReference type="ARBA" id="ARBA00023125"/>
    </source>
</evidence>
<feature type="domain" description="HTH tetR-type" evidence="5">
    <location>
        <begin position="5"/>
        <end position="65"/>
    </location>
</feature>
<proteinExistence type="predicted"/>
<dbReference type="PROSITE" id="PS50977">
    <property type="entry name" value="HTH_TETR_2"/>
    <property type="match status" value="1"/>
</dbReference>
<keyword evidence="1" id="KW-0805">Transcription regulation</keyword>